<dbReference type="Gene3D" id="1.10.1200.10">
    <property type="entry name" value="ACP-like"/>
    <property type="match status" value="1"/>
</dbReference>
<keyword evidence="2" id="KW-1185">Reference proteome</keyword>
<accession>A0A4R3Y1J7</accession>
<gene>
    <name evidence="1" type="ORF">EDC63_11319</name>
</gene>
<dbReference type="InterPro" id="IPR036736">
    <property type="entry name" value="ACP-like_sf"/>
</dbReference>
<dbReference type="SUPFAM" id="SSF47336">
    <property type="entry name" value="ACP-like"/>
    <property type="match status" value="1"/>
</dbReference>
<organism evidence="1 2">
    <name type="scientific">Sulfurirhabdus autotrophica</name>
    <dbReference type="NCBI Taxonomy" id="1706046"/>
    <lineage>
        <taxon>Bacteria</taxon>
        <taxon>Pseudomonadati</taxon>
        <taxon>Pseudomonadota</taxon>
        <taxon>Betaproteobacteria</taxon>
        <taxon>Nitrosomonadales</taxon>
        <taxon>Sulfuricellaceae</taxon>
        <taxon>Sulfurirhabdus</taxon>
    </lineage>
</organism>
<evidence type="ECO:0000313" key="2">
    <source>
        <dbReference type="Proteomes" id="UP000295367"/>
    </source>
</evidence>
<protein>
    <submittedName>
        <fullName evidence="1">Acyl carrier protein</fullName>
    </submittedName>
</protein>
<dbReference type="AlphaFoldDB" id="A0A4R3Y1J7"/>
<proteinExistence type="predicted"/>
<dbReference type="RefSeq" id="WP_124945065.1">
    <property type="nucleotide sequence ID" value="NZ_BHVT01000008.1"/>
</dbReference>
<name>A0A4R3Y1J7_9PROT</name>
<dbReference type="EMBL" id="SMCO01000013">
    <property type="protein sequence ID" value="TCV84084.1"/>
    <property type="molecule type" value="Genomic_DNA"/>
</dbReference>
<sequence length="88" mass="9927">MGLDTIETILWAEHEFGIPIPDEDTSTLLTVGEFSLYIRHQLVLKEGIKAISEPQIFNAIKNFLASQFKIKPEIIVRNAAFVKDLGLE</sequence>
<dbReference type="Proteomes" id="UP000295367">
    <property type="component" value="Unassembled WGS sequence"/>
</dbReference>
<comment type="caution">
    <text evidence="1">The sequence shown here is derived from an EMBL/GenBank/DDBJ whole genome shotgun (WGS) entry which is preliminary data.</text>
</comment>
<evidence type="ECO:0000313" key="1">
    <source>
        <dbReference type="EMBL" id="TCV84084.1"/>
    </source>
</evidence>
<reference evidence="1 2" key="1">
    <citation type="submission" date="2019-03" db="EMBL/GenBank/DDBJ databases">
        <title>Genomic Encyclopedia of Type Strains, Phase IV (KMG-IV): sequencing the most valuable type-strain genomes for metagenomic binning, comparative biology and taxonomic classification.</title>
        <authorList>
            <person name="Goeker M."/>
        </authorList>
    </citation>
    <scope>NUCLEOTIDE SEQUENCE [LARGE SCALE GENOMIC DNA]</scope>
    <source>
        <strain evidence="1 2">DSM 100309</strain>
    </source>
</reference>
<dbReference type="OrthoDB" id="7063706at2"/>